<name>A0A2G1UPC8_9GAMM</name>
<dbReference type="Proteomes" id="UP000231409">
    <property type="component" value="Unassembled WGS sequence"/>
</dbReference>
<dbReference type="InterPro" id="IPR010653">
    <property type="entry name" value="NlpB/DapX"/>
</dbReference>
<keyword evidence="2" id="KW-1185">Reference proteome</keyword>
<dbReference type="Pfam" id="PF06804">
    <property type="entry name" value="Lipoprotein_18"/>
    <property type="match status" value="1"/>
</dbReference>
<organism evidence="1 2">
    <name type="scientific">Marinobacter profundi</name>
    <dbReference type="NCBI Taxonomy" id="2666256"/>
    <lineage>
        <taxon>Bacteria</taxon>
        <taxon>Pseudomonadati</taxon>
        <taxon>Pseudomonadota</taxon>
        <taxon>Gammaproteobacteria</taxon>
        <taxon>Pseudomonadales</taxon>
        <taxon>Marinobacteraceae</taxon>
        <taxon>Marinobacter</taxon>
    </lineage>
</organism>
<evidence type="ECO:0000313" key="2">
    <source>
        <dbReference type="Proteomes" id="UP000231409"/>
    </source>
</evidence>
<dbReference type="Gene3D" id="3.30.310.170">
    <property type="entry name" value="Outer membrane protein assembly factor BamC"/>
    <property type="match status" value="1"/>
</dbReference>
<dbReference type="InterPro" id="IPR042268">
    <property type="entry name" value="BamC_C"/>
</dbReference>
<accession>A0A2G1UPC8</accession>
<sequence length="364" mass="41046">MVLPFRMKSVKAKKIVGPALGLMCVLALPACSFVEDRSERYVDAPERDPLKVPQGLDDDRLGQALAIRDVRPASAQRMFSSEIPKPPDMTAEILDENYVVEELDDQAWLLVNDVPGRVWPVVMAWMNERGLGVADDNAQLGLMQSEVVNFSKRARQLVELDSDANAGEAKVLVQARITPGVRRKTTEIQLRRRELSSADSGLLGWDDADRTEQQLALSKRLLADLGDFMRNRDDTKSYSRAALGMTSDPRVRLISENEQPVAIRLDLEYDRAWAELRRALAEAEVPVVDLDRSEGQFYVDFRSEDERKPGFFSWFADDPKPEYTFNVRLAERDGSLLVTAARAPDYDGSDRSSALLSKLFDYLY</sequence>
<comment type="caution">
    <text evidence="1">The sequence shown here is derived from an EMBL/GenBank/DDBJ whole genome shotgun (WGS) entry which is preliminary data.</text>
</comment>
<protein>
    <recommendedName>
        <fullName evidence="3">Outer membrane protein assembly factor BamC</fullName>
    </recommendedName>
</protein>
<dbReference type="AlphaFoldDB" id="A0A2G1UPC8"/>
<reference evidence="1 2" key="1">
    <citation type="submission" date="2017-09" db="EMBL/GenBank/DDBJ databases">
        <title>The draft genome sequences of Marinobacter sp. PWS21.</title>
        <authorList>
            <person name="Cao J."/>
        </authorList>
    </citation>
    <scope>NUCLEOTIDE SEQUENCE [LARGE SCALE GENOMIC DNA]</scope>
    <source>
        <strain evidence="1 2">PWS21</strain>
    </source>
</reference>
<gene>
    <name evidence="1" type="ORF">CLH61_03970</name>
</gene>
<proteinExistence type="predicted"/>
<evidence type="ECO:0000313" key="1">
    <source>
        <dbReference type="EMBL" id="PHQ16249.1"/>
    </source>
</evidence>
<evidence type="ECO:0008006" key="3">
    <source>
        <dbReference type="Google" id="ProtNLM"/>
    </source>
</evidence>
<dbReference type="EMBL" id="NTFH01000004">
    <property type="protein sequence ID" value="PHQ16249.1"/>
    <property type="molecule type" value="Genomic_DNA"/>
</dbReference>